<dbReference type="InterPro" id="IPR005545">
    <property type="entry name" value="YCII"/>
</dbReference>
<dbReference type="AlphaFoldDB" id="A0A7X6FNQ5"/>
<dbReference type="InterPro" id="IPR051807">
    <property type="entry name" value="Sec-metab_biosynth-assoc"/>
</dbReference>
<dbReference type="SUPFAM" id="SSF54909">
    <property type="entry name" value="Dimeric alpha+beta barrel"/>
    <property type="match status" value="1"/>
</dbReference>
<feature type="domain" description="YCII-related" evidence="2">
    <location>
        <begin position="9"/>
        <end position="93"/>
    </location>
</feature>
<evidence type="ECO:0000313" key="4">
    <source>
        <dbReference type="Proteomes" id="UP000558475"/>
    </source>
</evidence>
<evidence type="ECO:0000259" key="2">
    <source>
        <dbReference type="Pfam" id="PF03795"/>
    </source>
</evidence>
<dbReference type="Gene3D" id="3.30.70.1060">
    <property type="entry name" value="Dimeric alpha+beta barrel"/>
    <property type="match status" value="1"/>
</dbReference>
<proteinExistence type="inferred from homology"/>
<dbReference type="Proteomes" id="UP000558475">
    <property type="component" value="Unassembled WGS sequence"/>
</dbReference>
<comment type="similarity">
    <text evidence="1">Belongs to the YciI family.</text>
</comment>
<comment type="caution">
    <text evidence="3">The sequence shown here is derived from an EMBL/GenBank/DDBJ whole genome shotgun (WGS) entry which is preliminary data.</text>
</comment>
<gene>
    <name evidence="3" type="ORF">HGG76_02895</name>
</gene>
<name>A0A7X6FNQ5_9HYPH</name>
<sequence>MERIIDNAFALLCNDKPDHLQVRLDTRPAHLDYLKGLGDGLKFAGPFLGEDGKPNGSLVVVEAADKVAAEKIAANDPYALAGLFESVTVRPWNWAINNPANA</sequence>
<accession>A0A7X6FNQ5</accession>
<reference evidence="3 4" key="1">
    <citation type="submission" date="2020-04" db="EMBL/GenBank/DDBJ databases">
        <title>Whole genome sequencing of clinical and environmental type strains of Ochrobactrum.</title>
        <authorList>
            <person name="Dharne M."/>
        </authorList>
    </citation>
    <scope>NUCLEOTIDE SEQUENCE [LARGE SCALE GENOMIC DNA]</scope>
    <source>
        <strain evidence="3 4">DSM 13340</strain>
    </source>
</reference>
<dbReference type="EMBL" id="JAAXZB010000001">
    <property type="protein sequence ID" value="NKW09187.1"/>
    <property type="molecule type" value="Genomic_DNA"/>
</dbReference>
<dbReference type="PANTHER" id="PTHR33606:SF3">
    <property type="entry name" value="PROTEIN YCII"/>
    <property type="match status" value="1"/>
</dbReference>
<dbReference type="PANTHER" id="PTHR33606">
    <property type="entry name" value="PROTEIN YCII"/>
    <property type="match status" value="1"/>
</dbReference>
<evidence type="ECO:0000256" key="1">
    <source>
        <dbReference type="ARBA" id="ARBA00007689"/>
    </source>
</evidence>
<organism evidence="3 4">
    <name type="scientific">Brucella tritici</name>
    <dbReference type="NCBI Taxonomy" id="94626"/>
    <lineage>
        <taxon>Bacteria</taxon>
        <taxon>Pseudomonadati</taxon>
        <taxon>Pseudomonadota</taxon>
        <taxon>Alphaproteobacteria</taxon>
        <taxon>Hyphomicrobiales</taxon>
        <taxon>Brucellaceae</taxon>
        <taxon>Brucella/Ochrobactrum group</taxon>
        <taxon>Brucella</taxon>
    </lineage>
</organism>
<protein>
    <submittedName>
        <fullName evidence="3">YciI family protein</fullName>
    </submittedName>
</protein>
<dbReference type="InterPro" id="IPR011008">
    <property type="entry name" value="Dimeric_a/b-barrel"/>
</dbReference>
<evidence type="ECO:0000313" key="3">
    <source>
        <dbReference type="EMBL" id="NKW09187.1"/>
    </source>
</evidence>
<dbReference type="NCBIfam" id="NF009502">
    <property type="entry name" value="PRK12863.1-1"/>
    <property type="match status" value="1"/>
</dbReference>
<dbReference type="Pfam" id="PF03795">
    <property type="entry name" value="YCII"/>
    <property type="match status" value="1"/>
</dbReference>